<evidence type="ECO:0000313" key="1">
    <source>
        <dbReference type="EMBL" id="RPD55444.1"/>
    </source>
</evidence>
<evidence type="ECO:0000313" key="2">
    <source>
        <dbReference type="Proteomes" id="UP000313359"/>
    </source>
</evidence>
<dbReference type="EMBL" id="ML122295">
    <property type="protein sequence ID" value="RPD55444.1"/>
    <property type="molecule type" value="Genomic_DNA"/>
</dbReference>
<proteinExistence type="predicted"/>
<dbReference type="AlphaFoldDB" id="A0A5C2RVQ1"/>
<gene>
    <name evidence="1" type="ORF">L227DRAFT_533178</name>
</gene>
<name>A0A5C2RVQ1_9APHY</name>
<organism evidence="1 2">
    <name type="scientific">Lentinus tigrinus ALCF2SS1-6</name>
    <dbReference type="NCBI Taxonomy" id="1328759"/>
    <lineage>
        <taxon>Eukaryota</taxon>
        <taxon>Fungi</taxon>
        <taxon>Dikarya</taxon>
        <taxon>Basidiomycota</taxon>
        <taxon>Agaricomycotina</taxon>
        <taxon>Agaricomycetes</taxon>
        <taxon>Polyporales</taxon>
        <taxon>Polyporaceae</taxon>
        <taxon>Lentinus</taxon>
    </lineage>
</organism>
<dbReference type="Proteomes" id="UP000313359">
    <property type="component" value="Unassembled WGS sequence"/>
</dbReference>
<protein>
    <submittedName>
        <fullName evidence="1">Uncharacterized protein</fullName>
    </submittedName>
</protein>
<keyword evidence="2" id="KW-1185">Reference proteome</keyword>
<sequence>MRYSTDNPALWEGDQYLLEMEVDPTSDPKKPRYRYTEKAKKAQRAKWQRLMNNRKPRKNLPQRLLASSGNRVPYLLYGWPFKKDHMVHYARRHKLIYPTTKNNRAAFGGIEEFHFDSLTDDDMKDESRMVSYRRIAASLVITRLIEATGFHIELGRPFSFDYDEMLVLWSNHTFEEYVAMPAHLGLFEKGKAIIDAAMNEGNTGKKVELRWWWSWDGNDMSVFESVD</sequence>
<reference evidence="1" key="1">
    <citation type="journal article" date="2018" name="Genome Biol. Evol.">
        <title>Genomics and development of Lentinus tigrinus, a white-rot wood-decaying mushroom with dimorphic fruiting bodies.</title>
        <authorList>
            <person name="Wu B."/>
            <person name="Xu Z."/>
            <person name="Knudson A."/>
            <person name="Carlson A."/>
            <person name="Chen N."/>
            <person name="Kovaka S."/>
            <person name="LaButti K."/>
            <person name="Lipzen A."/>
            <person name="Pennachio C."/>
            <person name="Riley R."/>
            <person name="Schakwitz W."/>
            <person name="Umezawa K."/>
            <person name="Ohm R.A."/>
            <person name="Grigoriev I.V."/>
            <person name="Nagy L.G."/>
            <person name="Gibbons J."/>
            <person name="Hibbett D."/>
        </authorList>
    </citation>
    <scope>NUCLEOTIDE SEQUENCE [LARGE SCALE GENOMIC DNA]</scope>
    <source>
        <strain evidence="1">ALCF2SS1-6</strain>
    </source>
</reference>
<accession>A0A5C2RVQ1</accession>
<dbReference type="OrthoDB" id="2738808at2759"/>